<feature type="domain" description="Ubiquitin-like" evidence="2">
    <location>
        <begin position="64"/>
        <end position="130"/>
    </location>
</feature>
<dbReference type="EMBL" id="PKFO01000011">
    <property type="protein sequence ID" value="PVH23559.1"/>
    <property type="molecule type" value="Genomic_DNA"/>
</dbReference>
<organism evidence="3 4">
    <name type="scientific">Candidozyma haemuli</name>
    <dbReference type="NCBI Taxonomy" id="45357"/>
    <lineage>
        <taxon>Eukaryota</taxon>
        <taxon>Fungi</taxon>
        <taxon>Dikarya</taxon>
        <taxon>Ascomycota</taxon>
        <taxon>Saccharomycotina</taxon>
        <taxon>Pichiomycetes</taxon>
        <taxon>Metschnikowiaceae</taxon>
        <taxon>Candidozyma</taxon>
    </lineage>
</organism>
<proteinExistence type="predicted"/>
<dbReference type="AlphaFoldDB" id="A0A2V1B0W6"/>
<gene>
    <name evidence="3" type="ORF">CXQ85_003849</name>
</gene>
<dbReference type="RefSeq" id="XP_025344499.1">
    <property type="nucleotide sequence ID" value="XM_025487483.1"/>
</dbReference>
<dbReference type="SUPFAM" id="SSF54236">
    <property type="entry name" value="Ubiquitin-like"/>
    <property type="match status" value="1"/>
</dbReference>
<evidence type="ECO:0000256" key="1">
    <source>
        <dbReference type="SAM" id="MobiDB-lite"/>
    </source>
</evidence>
<protein>
    <recommendedName>
        <fullName evidence="2">Ubiquitin-like domain-containing protein</fullName>
    </recommendedName>
</protein>
<dbReference type="OrthoDB" id="4067208at2759"/>
<reference evidence="3 4" key="1">
    <citation type="submission" date="2017-12" db="EMBL/GenBank/DDBJ databases">
        <title>Genome Sequence of a Multidrug-Resistant Candida haemulonii Isolate from a Patient with Chronic Leg Ulcers in Israel.</title>
        <authorList>
            <person name="Chow N.A."/>
            <person name="Gade L."/>
            <person name="Batra D."/>
            <person name="Rowe L.A."/>
            <person name="Ben-Ami R."/>
            <person name="Loparev V.N."/>
            <person name="Litvintseva A.P."/>
        </authorList>
    </citation>
    <scope>NUCLEOTIDE SEQUENCE [LARGE SCALE GENOMIC DNA]</scope>
    <source>
        <strain evidence="3 4">B11899</strain>
    </source>
</reference>
<feature type="region of interest" description="Disordered" evidence="1">
    <location>
        <begin position="146"/>
        <end position="167"/>
    </location>
</feature>
<dbReference type="InterPro" id="IPR000626">
    <property type="entry name" value="Ubiquitin-like_dom"/>
</dbReference>
<dbReference type="Proteomes" id="UP000244309">
    <property type="component" value="Unassembled WGS sequence"/>
</dbReference>
<sequence length="207" mass="21998">MSTTADDKQFFTTYSQLIRLSTDAAPETFYSTDDYHKLTSLGPSLPQVPAGFPKLAKTTAGETTKLNFKSIKPPFKFAASLDVPLESTVFNIKNELVETVATLKEAGATASNLKLMLKAKVLTDSTQIGSVAKANEELAITVMVSPPTASPEKASPAATPSATEDPDEAVLEPVVTEATWAKIGSFLALDIGSERAQKAVAQFKTLV</sequence>
<dbReference type="GeneID" id="37009179"/>
<accession>A0A2V1B0W6</accession>
<comment type="caution">
    <text evidence="3">The sequence shown here is derived from an EMBL/GenBank/DDBJ whole genome shotgun (WGS) entry which is preliminary data.</text>
</comment>
<evidence type="ECO:0000313" key="4">
    <source>
        <dbReference type="Proteomes" id="UP000244309"/>
    </source>
</evidence>
<evidence type="ECO:0000259" key="2">
    <source>
        <dbReference type="PROSITE" id="PS50053"/>
    </source>
</evidence>
<dbReference type="PROSITE" id="PS50053">
    <property type="entry name" value="UBIQUITIN_2"/>
    <property type="match status" value="1"/>
</dbReference>
<dbReference type="InterPro" id="IPR029071">
    <property type="entry name" value="Ubiquitin-like_domsf"/>
</dbReference>
<dbReference type="VEuPathDB" id="FungiDB:CXQ85_003849"/>
<evidence type="ECO:0000313" key="3">
    <source>
        <dbReference type="EMBL" id="PVH23559.1"/>
    </source>
</evidence>
<keyword evidence="4" id="KW-1185">Reference proteome</keyword>
<name>A0A2V1B0W6_9ASCO</name>
<dbReference type="Gene3D" id="3.10.20.90">
    <property type="entry name" value="Phosphatidylinositol 3-kinase Catalytic Subunit, Chain A, domain 1"/>
    <property type="match status" value="1"/>
</dbReference>